<feature type="domain" description="PTS EIIA type-2" evidence="4">
    <location>
        <begin position="547"/>
        <end position="690"/>
    </location>
</feature>
<keyword evidence="1" id="KW-0677">Repeat</keyword>
<evidence type="ECO:0000259" key="4">
    <source>
        <dbReference type="PROSITE" id="PS51094"/>
    </source>
</evidence>
<dbReference type="SUPFAM" id="SSF55804">
    <property type="entry name" value="Phoshotransferase/anion transport protein"/>
    <property type="match status" value="1"/>
</dbReference>
<dbReference type="PANTHER" id="PTHR30185:SF18">
    <property type="entry name" value="TRANSCRIPTIONAL REGULATOR MTLR"/>
    <property type="match status" value="1"/>
</dbReference>
<dbReference type="SUPFAM" id="SSF63520">
    <property type="entry name" value="PTS-regulatory domain, PRD"/>
    <property type="match status" value="2"/>
</dbReference>
<dbReference type="Proteomes" id="UP001206692">
    <property type="component" value="Unassembled WGS sequence"/>
</dbReference>
<evidence type="ECO:0000259" key="5">
    <source>
        <dbReference type="PROSITE" id="PS51099"/>
    </source>
</evidence>
<dbReference type="PROSITE" id="PS51372">
    <property type="entry name" value="PRD_2"/>
    <property type="match status" value="2"/>
</dbReference>
<dbReference type="InterPro" id="IPR013011">
    <property type="entry name" value="PTS_EIIB_2"/>
</dbReference>
<comment type="caution">
    <text evidence="7">The sequence shown here is derived from an EMBL/GenBank/DDBJ whole genome shotgun (WGS) entry which is preliminary data.</text>
</comment>
<dbReference type="PROSITE" id="PS51094">
    <property type="entry name" value="PTS_EIIA_TYPE_2"/>
    <property type="match status" value="1"/>
</dbReference>
<dbReference type="Pfam" id="PF08279">
    <property type="entry name" value="HTH_11"/>
    <property type="match status" value="1"/>
</dbReference>
<dbReference type="EMBL" id="JANGEW010000005">
    <property type="protein sequence ID" value="MCQ5342262.1"/>
    <property type="molecule type" value="Genomic_DNA"/>
</dbReference>
<proteinExistence type="predicted"/>
<sequence length="701" mass="78937">MDFTPRMQQILRRLLKEQDYLSEQALADDLGISKRTVQRELEGTEKALSSYNLKLVRQKRAGILLEGSDTDKNELAEALSDTDAMDFSDKDTRRRYLLFELLRDRTPKKLLYYSTLLGVSEATAASDLESLSPWLEKNNLKVLKKQGYGVLLTGTEKDYREAMHRFISETTSADAFKDLQNADESLSKALAHITDTGVYQLLNTHTIERVYDVLKKMDEKKIRQFTDTAKIGLIIHIAIAVERIAKGQPDEMDDEVIPVIEDSDDADLARRIVTAMEAEFQLTMPPIEASYLLLHIKGAKIRYHDSDLWDLPSNVDESELLRLIDDMIEAFDTRLAYDLRCDDEFLQGLFVHLQPTIIRLQHHLNIINPILDDIKREYADVFQKAKRAANVLSLALQTPVSEDEVGYLTIHFGAALERIKGNEAFTRKVSIGIVCASGFGIARLMMTRLQNKLPKNVQLQAYGSDAVTEAVRKETDFFVSSLPLSLPDADVLFVSPLISPSELHRIEGKIEEYAHVPKKQPAVDKPTGDDFISTLDKTQLLSQEIAGILRQYQQFTLPEKATFAEAVHTLASAATEEEELSAQLFDAIINRERLNSQIFPEQGFALLHCRTTAVTQSLFYTAVPDGSTFTDPYFHGISTILFLVMPQDEQSQLHTDVLGSISSALVSDPSFAQAIHGHDEEKIRGQLQRILKAYFAQALGL</sequence>
<dbReference type="Gene3D" id="1.10.10.10">
    <property type="entry name" value="Winged helix-like DNA-binding domain superfamily/Winged helix DNA-binding domain"/>
    <property type="match status" value="1"/>
</dbReference>
<dbReference type="Gene3D" id="3.40.50.2300">
    <property type="match status" value="1"/>
</dbReference>
<dbReference type="CDD" id="cd00133">
    <property type="entry name" value="PTS_IIB"/>
    <property type="match status" value="1"/>
</dbReference>
<dbReference type="InterPro" id="IPR050661">
    <property type="entry name" value="BglG_antiterminators"/>
</dbReference>
<dbReference type="InterPro" id="IPR016152">
    <property type="entry name" value="PTrfase/Anion_transptr"/>
</dbReference>
<dbReference type="Gene3D" id="1.10.1790.10">
    <property type="entry name" value="PRD domain"/>
    <property type="match status" value="2"/>
</dbReference>
<evidence type="ECO:0000313" key="8">
    <source>
        <dbReference type="Proteomes" id="UP001206692"/>
    </source>
</evidence>
<reference evidence="7 8" key="1">
    <citation type="submission" date="2022-06" db="EMBL/GenBank/DDBJ databases">
        <title>Isolation of gut microbiota from human fecal samples.</title>
        <authorList>
            <person name="Pamer E.G."/>
            <person name="Barat B."/>
            <person name="Waligurski E."/>
            <person name="Medina S."/>
            <person name="Paddock L."/>
            <person name="Mostad J."/>
        </authorList>
    </citation>
    <scope>NUCLEOTIDE SEQUENCE [LARGE SCALE GENOMIC DNA]</scope>
    <source>
        <strain evidence="7 8">DFI.1.1</strain>
    </source>
</reference>
<evidence type="ECO:0000256" key="1">
    <source>
        <dbReference type="ARBA" id="ARBA00022737"/>
    </source>
</evidence>
<keyword evidence="2" id="KW-0805">Transcription regulation</keyword>
<dbReference type="PANTHER" id="PTHR30185">
    <property type="entry name" value="CRYPTIC BETA-GLUCOSIDE BGL OPERON ANTITERMINATOR"/>
    <property type="match status" value="1"/>
</dbReference>
<dbReference type="SUPFAM" id="SSF46785">
    <property type="entry name" value="Winged helix' DNA-binding domain"/>
    <property type="match status" value="1"/>
</dbReference>
<keyword evidence="3" id="KW-0804">Transcription</keyword>
<evidence type="ECO:0000256" key="2">
    <source>
        <dbReference type="ARBA" id="ARBA00023015"/>
    </source>
</evidence>
<dbReference type="InterPro" id="IPR036390">
    <property type="entry name" value="WH_DNA-bd_sf"/>
</dbReference>
<evidence type="ECO:0000256" key="3">
    <source>
        <dbReference type="ARBA" id="ARBA00023163"/>
    </source>
</evidence>
<feature type="domain" description="PRD" evidence="6">
    <location>
        <begin position="315"/>
        <end position="422"/>
    </location>
</feature>
<dbReference type="InterPro" id="IPR011608">
    <property type="entry name" value="PRD"/>
</dbReference>
<feature type="domain" description="PRD" evidence="6">
    <location>
        <begin position="198"/>
        <end position="306"/>
    </location>
</feature>
<dbReference type="InterPro" id="IPR013196">
    <property type="entry name" value="HTH_11"/>
</dbReference>
<dbReference type="Pfam" id="PF00874">
    <property type="entry name" value="PRD"/>
    <property type="match status" value="2"/>
</dbReference>
<protein>
    <submittedName>
        <fullName evidence="7">BglG family transcription antiterminator</fullName>
    </submittedName>
</protein>
<dbReference type="PROSITE" id="PS51099">
    <property type="entry name" value="PTS_EIIB_TYPE_2"/>
    <property type="match status" value="1"/>
</dbReference>
<keyword evidence="8" id="KW-1185">Reference proteome</keyword>
<evidence type="ECO:0000313" key="7">
    <source>
        <dbReference type="EMBL" id="MCQ5342262.1"/>
    </source>
</evidence>
<dbReference type="InterPro" id="IPR036388">
    <property type="entry name" value="WH-like_DNA-bd_sf"/>
</dbReference>
<feature type="domain" description="PTS EIIB type-2" evidence="5">
    <location>
        <begin position="429"/>
        <end position="518"/>
    </location>
</feature>
<dbReference type="Gene3D" id="3.40.930.10">
    <property type="entry name" value="Mannitol-specific EII, Chain A"/>
    <property type="match status" value="1"/>
</dbReference>
<dbReference type="RefSeq" id="WP_062411270.1">
    <property type="nucleotide sequence ID" value="NZ_JAJCIO010000012.1"/>
</dbReference>
<accession>A0ABT1SQX7</accession>
<gene>
    <name evidence="7" type="ORF">NE675_04325</name>
</gene>
<organism evidence="7 8">
    <name type="scientific">Megasphaera massiliensis</name>
    <dbReference type="NCBI Taxonomy" id="1232428"/>
    <lineage>
        <taxon>Bacteria</taxon>
        <taxon>Bacillati</taxon>
        <taxon>Bacillota</taxon>
        <taxon>Negativicutes</taxon>
        <taxon>Veillonellales</taxon>
        <taxon>Veillonellaceae</taxon>
        <taxon>Megasphaera</taxon>
    </lineage>
</organism>
<name>A0ABT1SQX7_9FIRM</name>
<dbReference type="InterPro" id="IPR002178">
    <property type="entry name" value="PTS_EIIA_type-2_dom"/>
</dbReference>
<dbReference type="InterPro" id="IPR036634">
    <property type="entry name" value="PRD_sf"/>
</dbReference>
<dbReference type="Pfam" id="PF00359">
    <property type="entry name" value="PTS_EIIA_2"/>
    <property type="match status" value="1"/>
</dbReference>
<evidence type="ECO:0000259" key="6">
    <source>
        <dbReference type="PROSITE" id="PS51372"/>
    </source>
</evidence>